<reference evidence="1" key="1">
    <citation type="journal article" date="2014" name="Front. Microbiol.">
        <title>High frequency of phylogenetically diverse reductive dehalogenase-homologous genes in deep subseafloor sedimentary metagenomes.</title>
        <authorList>
            <person name="Kawai M."/>
            <person name="Futagami T."/>
            <person name="Toyoda A."/>
            <person name="Takaki Y."/>
            <person name="Nishi S."/>
            <person name="Hori S."/>
            <person name="Arai W."/>
            <person name="Tsubouchi T."/>
            <person name="Morono Y."/>
            <person name="Uchiyama I."/>
            <person name="Ito T."/>
            <person name="Fujiyama A."/>
            <person name="Inagaki F."/>
            <person name="Takami H."/>
        </authorList>
    </citation>
    <scope>NUCLEOTIDE SEQUENCE</scope>
    <source>
        <strain evidence="1">Expedition CK06-06</strain>
    </source>
</reference>
<dbReference type="PANTHER" id="PTHR12994:SF17">
    <property type="entry name" value="LD30995P"/>
    <property type="match status" value="1"/>
</dbReference>
<accession>X1G2C1</accession>
<sequence>MCDTLVALGNSTEDGNVVFGKNSDRPQSEAQLVTFSPKRSYSKGDQVKCTYISIPQAKETAALIMSQPFWMYGCEMGSNEHGVVIGNEAVYSKEKYRETGLLGMDLLRLGLERGKSAKEALEAITALLERYGQGGSGAYNQQGWIYHNSYIIADNNEAFVLETADKWWIVETVKEIRSISNNLSIRGKGDMRRKGIIQHAIEKGYCKDDDDFDFAMIFSDPQIPNSFSPELRDGCTLNMLKENRKIITPSLMMNFLREHDVGICMHGSFQSTGSQVSHIKKDVKKSV</sequence>
<name>X1G2C1_9ZZZZ</name>
<dbReference type="GO" id="GO:0016805">
    <property type="term" value="F:dipeptidase activity"/>
    <property type="evidence" value="ECO:0007669"/>
    <property type="project" value="InterPro"/>
</dbReference>
<proteinExistence type="predicted"/>
<dbReference type="InterPro" id="IPR005322">
    <property type="entry name" value="Peptidase_C69"/>
</dbReference>
<protein>
    <recommendedName>
        <fullName evidence="2">Peptidase C69</fullName>
    </recommendedName>
</protein>
<dbReference type="Pfam" id="PF03577">
    <property type="entry name" value="Peptidase_C69"/>
    <property type="match status" value="1"/>
</dbReference>
<evidence type="ECO:0008006" key="2">
    <source>
        <dbReference type="Google" id="ProtNLM"/>
    </source>
</evidence>
<dbReference type="EMBL" id="BARU01006703">
    <property type="protein sequence ID" value="GAH35734.1"/>
    <property type="molecule type" value="Genomic_DNA"/>
</dbReference>
<gene>
    <name evidence="1" type="ORF">S03H2_13206</name>
</gene>
<dbReference type="GO" id="GO:0070004">
    <property type="term" value="F:cysteine-type exopeptidase activity"/>
    <property type="evidence" value="ECO:0007669"/>
    <property type="project" value="InterPro"/>
</dbReference>
<evidence type="ECO:0000313" key="1">
    <source>
        <dbReference type="EMBL" id="GAH35734.1"/>
    </source>
</evidence>
<comment type="caution">
    <text evidence="1">The sequence shown here is derived from an EMBL/GenBank/DDBJ whole genome shotgun (WGS) entry which is preliminary data.</text>
</comment>
<organism evidence="1">
    <name type="scientific">marine sediment metagenome</name>
    <dbReference type="NCBI Taxonomy" id="412755"/>
    <lineage>
        <taxon>unclassified sequences</taxon>
        <taxon>metagenomes</taxon>
        <taxon>ecological metagenomes</taxon>
    </lineage>
</organism>
<dbReference type="Gene3D" id="3.60.60.10">
    <property type="entry name" value="Penicillin V Acylase, Chain A"/>
    <property type="match status" value="1"/>
</dbReference>
<dbReference type="PANTHER" id="PTHR12994">
    <property type="entry name" value="SECERNIN"/>
    <property type="match status" value="1"/>
</dbReference>
<dbReference type="AlphaFoldDB" id="X1G2C1"/>
<dbReference type="GO" id="GO:0006508">
    <property type="term" value="P:proteolysis"/>
    <property type="evidence" value="ECO:0007669"/>
    <property type="project" value="InterPro"/>
</dbReference>
<feature type="non-terminal residue" evidence="1">
    <location>
        <position position="287"/>
    </location>
</feature>